<evidence type="ECO:0000256" key="7">
    <source>
        <dbReference type="PIRSR" id="PIRSR001369-1"/>
    </source>
</evidence>
<dbReference type="Pfam" id="PF00285">
    <property type="entry name" value="Citrate_synt"/>
    <property type="match status" value="1"/>
</dbReference>
<reference evidence="9 10" key="1">
    <citation type="journal article" date="2013" name="Nature">
        <title>Anaerobic oxidation of methane coupled to nitrate reduction in a novel archaeal lineage.</title>
        <authorList>
            <person name="Haroon M.F."/>
            <person name="Hu S."/>
            <person name="Shi Y."/>
            <person name="Imelfort M."/>
            <person name="Keller J."/>
            <person name="Hugenholtz P."/>
            <person name="Yuan Z."/>
            <person name="Tyson G.W."/>
        </authorList>
    </citation>
    <scope>NUCLEOTIDE SEQUENCE [LARGE SCALE GENOMIC DNA]</scope>
    <source>
        <strain evidence="9 10">ANME-2d</strain>
    </source>
</reference>
<evidence type="ECO:0000313" key="9">
    <source>
        <dbReference type="EMBL" id="KCZ71549.1"/>
    </source>
</evidence>
<dbReference type="AlphaFoldDB" id="A0A062V6Z7"/>
<evidence type="ECO:0000256" key="5">
    <source>
        <dbReference type="ARBA" id="ARBA00049288"/>
    </source>
</evidence>
<dbReference type="InterPro" id="IPR036969">
    <property type="entry name" value="Citrate_synthase_sf"/>
</dbReference>
<dbReference type="GO" id="GO:0005737">
    <property type="term" value="C:cytoplasm"/>
    <property type="evidence" value="ECO:0007669"/>
    <property type="project" value="InterPro"/>
</dbReference>
<name>A0A062V6Z7_9EURY</name>
<proteinExistence type="inferred from homology"/>
<dbReference type="Gene3D" id="1.10.580.10">
    <property type="entry name" value="Citrate Synthase, domain 1"/>
    <property type="match status" value="1"/>
</dbReference>
<keyword evidence="9" id="KW-0012">Acyltransferase</keyword>
<dbReference type="RefSeq" id="WP_048091562.1">
    <property type="nucleotide sequence ID" value="NZ_JMIY01000005.1"/>
</dbReference>
<comment type="pathway">
    <text evidence="1">Carbohydrate metabolism; tricarboxylic acid cycle.</text>
</comment>
<accession>A0A062V6Z7</accession>
<keyword evidence="3" id="KW-0816">Tricarboxylic acid cycle</keyword>
<evidence type="ECO:0000256" key="3">
    <source>
        <dbReference type="ARBA" id="ARBA00022532"/>
    </source>
</evidence>
<organism evidence="9 10">
    <name type="scientific">Candidatus Methanoperedens nitratireducens</name>
    <dbReference type="NCBI Taxonomy" id="1392998"/>
    <lineage>
        <taxon>Archaea</taxon>
        <taxon>Methanobacteriati</taxon>
        <taxon>Methanobacteriota</taxon>
        <taxon>Stenosarchaea group</taxon>
        <taxon>Methanomicrobia</taxon>
        <taxon>Methanosarcinales</taxon>
        <taxon>ANME-2 cluster</taxon>
        <taxon>Candidatus Methanoperedentaceae</taxon>
        <taxon>Candidatus Methanoperedens</taxon>
    </lineage>
</organism>
<comment type="caution">
    <text evidence="9">The sequence shown here is derived from an EMBL/GenBank/DDBJ whole genome shotgun (WGS) entry which is preliminary data.</text>
</comment>
<dbReference type="InterPro" id="IPR016143">
    <property type="entry name" value="Citrate_synth-like_sm_a-sub"/>
</dbReference>
<dbReference type="UniPathway" id="UPA00223"/>
<evidence type="ECO:0000256" key="8">
    <source>
        <dbReference type="RuleBase" id="RU000441"/>
    </source>
</evidence>
<dbReference type="OrthoDB" id="21302at2157"/>
<keyword evidence="10" id="KW-1185">Reference proteome</keyword>
<dbReference type="PIRSF" id="PIRSF001369">
    <property type="entry name" value="Citrate_synth"/>
    <property type="match status" value="1"/>
</dbReference>
<dbReference type="GO" id="GO:0036440">
    <property type="term" value="F:citrate synthase activity"/>
    <property type="evidence" value="ECO:0007669"/>
    <property type="project" value="UniProtKB-EC"/>
</dbReference>
<evidence type="ECO:0000256" key="4">
    <source>
        <dbReference type="ARBA" id="ARBA00022679"/>
    </source>
</evidence>
<feature type="active site" evidence="7">
    <location>
        <position position="258"/>
    </location>
</feature>
<dbReference type="PANTHER" id="PTHR11739:SF4">
    <property type="entry name" value="CITRATE SYNTHASE, PEROXISOMAL"/>
    <property type="match status" value="1"/>
</dbReference>
<dbReference type="Gene3D" id="1.10.230.10">
    <property type="entry name" value="Cytochrome P450-Terp, domain 2"/>
    <property type="match status" value="1"/>
</dbReference>
<dbReference type="InterPro" id="IPR002020">
    <property type="entry name" value="Citrate_synthase"/>
</dbReference>
<sequence>MAKDIGLRGIKVADTKICAIDGEKGKLIYRGYDIQELARYSSFEETVYLLLYETLPARKELEIFKETLASERQLPAGIIRHLKKRKKTANTMDVLQSVIPMLADFDIESRAGTKVSCIKTSIKLIAKMVTLVAYLDRIRKNLDIKKPDERLGHAANFLYMLTGNVPDVQTARDFDTCLVLHAEHSFNASTFAARVVASTRADMYACVGAALGALSGELHGGANTQVMKMICEIDKTDEVEEWVKARLDAGKKIMGMGHAVYKTVDPRAQILSGISERLAERTGNTKWFELSRKIENVVMVEFKKRKGKDIYPNVDFYSPSIYCMMGIGPELFTPLFAVSRIAGWCTHILEEKFAEAQPKAVLYRPEAEYIGRYCGNEGCKYVPIEEREYA</sequence>
<dbReference type="InterPro" id="IPR016142">
    <property type="entry name" value="Citrate_synth-like_lrg_a-sub"/>
</dbReference>
<comment type="catalytic activity">
    <reaction evidence="5 6">
        <text>oxaloacetate + acetyl-CoA + H2O = citrate + CoA + H(+)</text>
        <dbReference type="Rhea" id="RHEA:16845"/>
        <dbReference type="ChEBI" id="CHEBI:15377"/>
        <dbReference type="ChEBI" id="CHEBI:15378"/>
        <dbReference type="ChEBI" id="CHEBI:16452"/>
        <dbReference type="ChEBI" id="CHEBI:16947"/>
        <dbReference type="ChEBI" id="CHEBI:57287"/>
        <dbReference type="ChEBI" id="CHEBI:57288"/>
        <dbReference type="EC" id="2.3.3.16"/>
    </reaction>
</comment>
<dbReference type="InterPro" id="IPR024176">
    <property type="entry name" value="Citrate_synthase_bac-typ"/>
</dbReference>
<dbReference type="GO" id="GO:0006099">
    <property type="term" value="P:tricarboxylic acid cycle"/>
    <property type="evidence" value="ECO:0007669"/>
    <property type="project" value="UniProtKB-UniPathway"/>
</dbReference>
<dbReference type="NCBIfam" id="TIGR01800">
    <property type="entry name" value="cit_synth_II"/>
    <property type="match status" value="1"/>
</dbReference>
<dbReference type="EC" id="2.3.3.16" evidence="6"/>
<dbReference type="InterPro" id="IPR011278">
    <property type="entry name" value="2-MeCitrate/Citrate_synth_II"/>
</dbReference>
<evidence type="ECO:0000313" key="10">
    <source>
        <dbReference type="Proteomes" id="UP000027153"/>
    </source>
</evidence>
<evidence type="ECO:0000256" key="2">
    <source>
        <dbReference type="ARBA" id="ARBA00010566"/>
    </source>
</evidence>
<dbReference type="SUPFAM" id="SSF48256">
    <property type="entry name" value="Citrate synthase"/>
    <property type="match status" value="1"/>
</dbReference>
<keyword evidence="4 6" id="KW-0808">Transferase</keyword>
<dbReference type="GO" id="GO:0005975">
    <property type="term" value="P:carbohydrate metabolic process"/>
    <property type="evidence" value="ECO:0007669"/>
    <property type="project" value="TreeGrafter"/>
</dbReference>
<dbReference type="PATRIC" id="fig|1392998.3.peg.2277"/>
<evidence type="ECO:0000256" key="1">
    <source>
        <dbReference type="ARBA" id="ARBA00005163"/>
    </source>
</evidence>
<evidence type="ECO:0000256" key="6">
    <source>
        <dbReference type="PIRNR" id="PIRNR001369"/>
    </source>
</evidence>
<dbReference type="PRINTS" id="PR00143">
    <property type="entry name" value="CITRTSNTHASE"/>
</dbReference>
<feature type="active site" evidence="7">
    <location>
        <position position="315"/>
    </location>
</feature>
<gene>
    <name evidence="9" type="ORF">ANME2D_02282</name>
</gene>
<comment type="similarity">
    <text evidence="2 6 8">Belongs to the citrate synthase family.</text>
</comment>
<protein>
    <recommendedName>
        <fullName evidence="6 8">Citrate synthase</fullName>
        <ecNumber evidence="6">2.3.3.16</ecNumber>
    </recommendedName>
</protein>
<dbReference type="Proteomes" id="UP000027153">
    <property type="component" value="Unassembled WGS sequence"/>
</dbReference>
<dbReference type="PANTHER" id="PTHR11739">
    <property type="entry name" value="CITRATE SYNTHASE"/>
    <property type="match status" value="1"/>
</dbReference>
<dbReference type="EMBL" id="JMIY01000005">
    <property type="protein sequence ID" value="KCZ71549.1"/>
    <property type="molecule type" value="Genomic_DNA"/>
</dbReference>